<dbReference type="GO" id="GO:0019370">
    <property type="term" value="P:leukotriene biosynthetic process"/>
    <property type="evidence" value="ECO:0007669"/>
    <property type="project" value="UniProtKB-UniRule"/>
</dbReference>
<evidence type="ECO:0000256" key="12">
    <source>
        <dbReference type="ARBA" id="ARBA00036460"/>
    </source>
</evidence>
<evidence type="ECO:0000313" key="21">
    <source>
        <dbReference type="Ensembl" id="ENSEASP00005018343.2"/>
    </source>
</evidence>
<dbReference type="InterPro" id="IPR023352">
    <property type="entry name" value="MAPEG-like_dom_sf"/>
</dbReference>
<evidence type="ECO:0000256" key="9">
    <source>
        <dbReference type="ARBA" id="ARBA00023136"/>
    </source>
</evidence>
<dbReference type="GeneTree" id="ENSGT00940000160738"/>
<evidence type="ECO:0000256" key="6">
    <source>
        <dbReference type="ARBA" id="ARBA00022751"/>
    </source>
</evidence>
<dbReference type="InterPro" id="IPR001129">
    <property type="entry name" value="Membr-assoc_MAPEG"/>
</dbReference>
<dbReference type="GO" id="GO:0004364">
    <property type="term" value="F:glutathione transferase activity"/>
    <property type="evidence" value="ECO:0007669"/>
    <property type="project" value="TreeGrafter"/>
</dbReference>
<dbReference type="PANTHER" id="PTHR10250:SF4">
    <property type="entry name" value="LEUKOTRIENE C4 SYNTHASE"/>
    <property type="match status" value="1"/>
</dbReference>
<keyword evidence="4 19" id="KW-0808">Transferase</keyword>
<keyword evidence="22" id="KW-1185">Reference proteome</keyword>
<feature type="region of interest" description="Disordered" evidence="20">
    <location>
        <begin position="80"/>
        <end position="104"/>
    </location>
</feature>
<evidence type="ECO:0000256" key="7">
    <source>
        <dbReference type="ARBA" id="ARBA00022824"/>
    </source>
</evidence>
<evidence type="ECO:0000256" key="15">
    <source>
        <dbReference type="ARBA" id="ARBA00039419"/>
    </source>
</evidence>
<feature type="region of interest" description="Disordered" evidence="20">
    <location>
        <begin position="220"/>
        <end position="256"/>
    </location>
</feature>
<feature type="compositionally biased region" description="Low complexity" evidence="20">
    <location>
        <begin position="241"/>
        <end position="250"/>
    </location>
</feature>
<dbReference type="InterPro" id="IPR001446">
    <property type="entry name" value="5_LipOase_AP"/>
</dbReference>
<comment type="pathway">
    <text evidence="13 19">Lipid metabolism; leukotriene C4 biosynthesis.</text>
</comment>
<dbReference type="SUPFAM" id="SSF161084">
    <property type="entry name" value="MAPEG domain-like"/>
    <property type="match status" value="1"/>
</dbReference>
<dbReference type="AlphaFoldDB" id="A0A8C4PNJ3"/>
<protein>
    <recommendedName>
        <fullName evidence="15 19">Leukotriene C4 synthase</fullName>
        <ecNumber evidence="19">2.5.1.-</ecNumber>
        <ecNumber evidence="14 19">4.4.1.20</ecNumber>
    </recommendedName>
    <alternativeName>
        <fullName evidence="19">Leukotriene-C(4) synthase</fullName>
    </alternativeName>
</protein>
<evidence type="ECO:0000256" key="20">
    <source>
        <dbReference type="SAM" id="MobiDB-lite"/>
    </source>
</evidence>
<comment type="PTM">
    <text evidence="19">Phosphorylation by RPS6KB1 inhibits the leukotriene-C4 synthase activity.</text>
</comment>
<accession>A0A8C4PNJ3</accession>
<dbReference type="GO" id="GO:0005789">
    <property type="term" value="C:endoplasmic reticulum membrane"/>
    <property type="evidence" value="ECO:0007669"/>
    <property type="project" value="UniProtKB-SubCell"/>
</dbReference>
<dbReference type="InterPro" id="IPR050997">
    <property type="entry name" value="MAPEG"/>
</dbReference>
<evidence type="ECO:0000256" key="16">
    <source>
        <dbReference type="ARBA" id="ARBA00045217"/>
    </source>
</evidence>
<reference evidence="21 22" key="1">
    <citation type="journal article" date="2020" name="Nat. Commun.">
        <title>Donkey genomes provide new insights into domestication and selection for coat color.</title>
        <authorList>
            <person name="Wang"/>
            <person name="C."/>
            <person name="Li"/>
            <person name="H."/>
            <person name="Guo"/>
            <person name="Y."/>
            <person name="Huang"/>
            <person name="J."/>
            <person name="Sun"/>
            <person name="Y."/>
            <person name="Min"/>
            <person name="J."/>
            <person name="Wang"/>
            <person name="J."/>
            <person name="Fang"/>
            <person name="X."/>
            <person name="Zhao"/>
            <person name="Z."/>
            <person name="Wang"/>
            <person name="S."/>
            <person name="Zhang"/>
            <person name="Y."/>
            <person name="Liu"/>
            <person name="Q."/>
            <person name="Jiang"/>
            <person name="Q."/>
            <person name="Wang"/>
            <person name="X."/>
            <person name="Guo"/>
            <person name="Y."/>
            <person name="Yang"/>
            <person name="C."/>
            <person name="Wang"/>
            <person name="Y."/>
            <person name="Tian"/>
            <person name="F."/>
            <person name="Zhuang"/>
            <person name="G."/>
            <person name="Fan"/>
            <person name="Y."/>
            <person name="Gao"/>
            <person name="Q."/>
            <person name="Li"/>
            <person name="Y."/>
            <person name="Ju"/>
            <person name="Z."/>
            <person name="Li"/>
            <person name="J."/>
            <person name="Li"/>
            <person name="R."/>
            <person name="Hou"/>
            <person name="M."/>
            <person name="Yang"/>
            <person name="G."/>
            <person name="Liu"/>
            <person name="G."/>
            <person name="Liu"/>
            <person name="W."/>
            <person name="Guo"/>
            <person name="J."/>
            <person name="Pan"/>
            <person name="S."/>
            <person name="Fan"/>
            <person name="G."/>
            <person name="Zhang"/>
            <person name="W."/>
            <person name="Zhang"/>
            <person name="R."/>
            <person name="Yu"/>
            <person name="J."/>
            <person name="Zhang"/>
            <person name="X."/>
            <person name="Yin"/>
            <person name="Q."/>
            <person name="Ji"/>
            <person name="C."/>
            <person name="Jin"/>
            <person name="Y."/>
            <person name="Yue"/>
            <person name="G."/>
            <person name="Liu"/>
            <person name="M."/>
            <person name="Xu"/>
            <person name="J."/>
            <person name="Liu"/>
            <person name="S."/>
            <person name="Jordana"/>
            <person name="J."/>
            <person name="Noce"/>
            <person name="A."/>
            <person name="Amills"/>
            <person name="M."/>
            <person name="Wu"/>
            <person name="D.D."/>
            <person name="Li"/>
            <person name="S."/>
            <person name="Zhou"/>
            <person name="X. and Zhong"/>
            <person name="J."/>
        </authorList>
    </citation>
    <scope>NUCLEOTIDE SEQUENCE [LARGE SCALE GENOMIC DNA]</scope>
</reference>
<comment type="catalytic activity">
    <reaction evidence="18 19">
        <text>leukotriene C4 = leukotriene A4 + glutathione</text>
        <dbReference type="Rhea" id="RHEA:17617"/>
        <dbReference type="ChEBI" id="CHEBI:57463"/>
        <dbReference type="ChEBI" id="CHEBI:57925"/>
        <dbReference type="ChEBI" id="CHEBI:57973"/>
        <dbReference type="EC" id="4.4.1.20"/>
    </reaction>
    <physiologicalReaction direction="right-to-left" evidence="18 19">
        <dbReference type="Rhea" id="RHEA:17619"/>
    </physiologicalReaction>
</comment>
<evidence type="ECO:0000256" key="8">
    <source>
        <dbReference type="ARBA" id="ARBA00022989"/>
    </source>
</evidence>
<dbReference type="InterPro" id="IPR018295">
    <property type="entry name" value="FLAP/GST2/LTC4S_CS"/>
</dbReference>
<evidence type="ECO:0000313" key="22">
    <source>
        <dbReference type="Proteomes" id="UP000694387"/>
    </source>
</evidence>
<dbReference type="GO" id="GO:0004602">
    <property type="term" value="F:glutathione peroxidase activity"/>
    <property type="evidence" value="ECO:0007669"/>
    <property type="project" value="TreeGrafter"/>
</dbReference>
<evidence type="ECO:0000256" key="11">
    <source>
        <dbReference type="ARBA" id="ARBA00023242"/>
    </source>
</evidence>
<comment type="similarity">
    <text evidence="2 19">Belongs to the MAPEG family.</text>
</comment>
<dbReference type="GO" id="GO:0008047">
    <property type="term" value="F:enzyme activator activity"/>
    <property type="evidence" value="ECO:0007669"/>
    <property type="project" value="UniProtKB-UniRule"/>
</dbReference>
<dbReference type="EC" id="4.4.1.20" evidence="14 19"/>
<proteinExistence type="inferred from homology"/>
<evidence type="ECO:0000256" key="3">
    <source>
        <dbReference type="ARBA" id="ARBA00022553"/>
    </source>
</evidence>
<dbReference type="Proteomes" id="UP000694387">
    <property type="component" value="Chromosome 9"/>
</dbReference>
<dbReference type="GO" id="GO:0042759">
    <property type="term" value="P:long-chain fatty acid biosynthetic process"/>
    <property type="evidence" value="ECO:0007669"/>
    <property type="project" value="UniProtKB-UniRule"/>
</dbReference>
<comment type="catalytic activity">
    <reaction evidence="12 19">
        <text>(13S,14S)-epoxy-(4Z,7Z,9E,11E,16Z,19Z)-docosahexaenoate + glutathione = (13R)-S-glutathionyl-(14S)-hydroxy-(4Z,7Z,9E,11E,16Z,19Z)-docosahexaenoate</text>
        <dbReference type="Rhea" id="RHEA:53508"/>
        <dbReference type="ChEBI" id="CHEBI:57925"/>
        <dbReference type="ChEBI" id="CHEBI:131958"/>
        <dbReference type="ChEBI" id="CHEBI:137407"/>
    </reaction>
    <physiologicalReaction direction="left-to-right" evidence="12 19">
        <dbReference type="Rhea" id="RHEA:53509"/>
    </physiologicalReaction>
</comment>
<evidence type="ECO:0000256" key="4">
    <source>
        <dbReference type="ARBA" id="ARBA00022679"/>
    </source>
</evidence>
<gene>
    <name evidence="21" type="primary">LTC4S</name>
</gene>
<evidence type="ECO:0000256" key="10">
    <source>
        <dbReference type="ARBA" id="ARBA00023239"/>
    </source>
</evidence>
<comment type="subunit">
    <text evidence="17">Homotrimer. Interacts with ALOX5AP and ALOX5.</text>
</comment>
<feature type="region of interest" description="Disordered" evidence="20">
    <location>
        <begin position="159"/>
        <end position="186"/>
    </location>
</feature>
<evidence type="ECO:0000256" key="17">
    <source>
        <dbReference type="ARBA" id="ARBA00046493"/>
    </source>
</evidence>
<keyword evidence="6 19" id="KW-0434">Leukotriene biosynthesis</keyword>
<evidence type="ECO:0000256" key="5">
    <source>
        <dbReference type="ARBA" id="ARBA00022692"/>
    </source>
</evidence>
<dbReference type="PROSITE" id="PS01297">
    <property type="entry name" value="FLAP_GST2_LTC4S"/>
    <property type="match status" value="1"/>
</dbReference>
<comment type="function">
    <text evidence="16 19">Catalyzes the conjugation of leukotriene A4 with reduced glutathione (GSH) to form leukotriene C4 with high specificity. Can also catalyze the transfer of a glutathionyl group from glutathione (GSH) to 13(S),14(S)-epoxy-docosahexaenoic acid to form maresin conjugate in tissue regeneration 1 (MCTR1), a bioactive lipid mediator that possess potent anti-inflammatory and proresolving actions.</text>
</comment>
<keyword evidence="11" id="KW-0539">Nucleus</keyword>
<keyword evidence="8" id="KW-1133">Transmembrane helix</keyword>
<dbReference type="Ensembl" id="ENSEAST00005019909.2">
    <property type="protein sequence ID" value="ENSEASP00005018343.2"/>
    <property type="gene ID" value="ENSEASG00005012654.2"/>
</dbReference>
<evidence type="ECO:0000256" key="14">
    <source>
        <dbReference type="ARBA" id="ARBA00039056"/>
    </source>
</evidence>
<keyword evidence="7 19" id="KW-0256">Endoplasmic reticulum</keyword>
<keyword evidence="5" id="KW-0812">Transmembrane</keyword>
<evidence type="ECO:0000256" key="13">
    <source>
        <dbReference type="ARBA" id="ARBA00037884"/>
    </source>
</evidence>
<comment type="subcellular location">
    <subcellularLocation>
        <location evidence="1 19">Endoplasmic reticulum membrane</location>
        <topology evidence="1 19">Multi-pass membrane protein</topology>
    </subcellularLocation>
    <subcellularLocation>
        <location evidence="19">Nucleus outer membrane</location>
        <topology evidence="19">Multi-pass membrane protein</topology>
    </subcellularLocation>
    <subcellularLocation>
        <location evidence="19">Nucleus membrane</location>
        <topology evidence="19">Multi-pass membrane protein</topology>
    </subcellularLocation>
</comment>
<evidence type="ECO:0000256" key="19">
    <source>
        <dbReference type="RuleBase" id="RU369123"/>
    </source>
</evidence>
<dbReference type="PRINTS" id="PR00488">
    <property type="entry name" value="5LPOXGNASEAP"/>
</dbReference>
<dbReference type="Gene3D" id="1.20.120.550">
    <property type="entry name" value="Membrane associated eicosanoid/glutathione metabolism-like domain"/>
    <property type="match status" value="1"/>
</dbReference>
<name>A0A8C4PNJ3_EQUAS</name>
<reference evidence="21" key="3">
    <citation type="submission" date="2025-09" db="UniProtKB">
        <authorList>
            <consortium name="Ensembl"/>
        </authorList>
    </citation>
    <scope>IDENTIFICATION</scope>
</reference>
<keyword evidence="9" id="KW-0472">Membrane</keyword>
<dbReference type="GO" id="GO:0004464">
    <property type="term" value="F:leukotriene-C4 synthase activity"/>
    <property type="evidence" value="ECO:0007669"/>
    <property type="project" value="UniProtKB-UniRule"/>
</dbReference>
<evidence type="ECO:0000256" key="1">
    <source>
        <dbReference type="ARBA" id="ARBA00004477"/>
    </source>
</evidence>
<evidence type="ECO:0000256" key="18">
    <source>
        <dbReference type="ARBA" id="ARBA00049298"/>
    </source>
</evidence>
<dbReference type="PANTHER" id="PTHR10250">
    <property type="entry name" value="MICROSOMAL GLUTATHIONE S-TRANSFERASE"/>
    <property type="match status" value="1"/>
</dbReference>
<dbReference type="GO" id="GO:0005640">
    <property type="term" value="C:nuclear outer membrane"/>
    <property type="evidence" value="ECO:0007669"/>
    <property type="project" value="UniProtKB-SubCell"/>
</dbReference>
<keyword evidence="3 19" id="KW-0597">Phosphoprotein</keyword>
<reference evidence="21" key="2">
    <citation type="submission" date="2025-08" db="UniProtKB">
        <authorList>
            <consortium name="Ensembl"/>
        </authorList>
    </citation>
    <scope>IDENTIFICATION</scope>
</reference>
<organism evidence="21 22">
    <name type="scientific">Equus asinus</name>
    <name type="common">Donkey</name>
    <name type="synonym">Equus africanus asinus</name>
    <dbReference type="NCBI Taxonomy" id="9793"/>
    <lineage>
        <taxon>Eukaryota</taxon>
        <taxon>Metazoa</taxon>
        <taxon>Chordata</taxon>
        <taxon>Craniata</taxon>
        <taxon>Vertebrata</taxon>
        <taxon>Euteleostomi</taxon>
        <taxon>Mammalia</taxon>
        <taxon>Eutheria</taxon>
        <taxon>Laurasiatheria</taxon>
        <taxon>Perissodactyla</taxon>
        <taxon>Equidae</taxon>
        <taxon>Equus</taxon>
    </lineage>
</organism>
<evidence type="ECO:0000256" key="2">
    <source>
        <dbReference type="ARBA" id="ARBA00010459"/>
    </source>
</evidence>
<dbReference type="Pfam" id="PF01124">
    <property type="entry name" value="MAPEG"/>
    <property type="match status" value="1"/>
</dbReference>
<dbReference type="EC" id="2.5.1.-" evidence="19"/>
<keyword evidence="10 19" id="KW-0456">Lyase</keyword>
<sequence>MKDEVALLAAVTLLGVLQQAYFSLQVISARRLFRVSPPLTTGPPEFERVYRAQVNCSEYFPLFLATLWVAGIFFHEGLSTGQGRAPEPQGPASVLTAPRPPRSQARRPCAAWSTCWHASATFRATRARRSKGWPRCTRARARSGCCWRWRRSACSPTSSRPRCAPRSSDGSAPCCPGPEMEDAGSAELESPGLLDGGGGVLAPAFQPRIKVPVTGPWMRSLGRRGSRPAGCGAWRGRSSQAGFPGAAGARARPRKERGLSLGPELEPVLYRPAHDRPAGTLSRRGQRSDLLWPSSEACPPLTLSRPIPCLLAFTTPRTFLFCHPSVPGV</sequence>